<evidence type="ECO:0000256" key="1">
    <source>
        <dbReference type="SAM" id="MobiDB-lite"/>
    </source>
</evidence>
<dbReference type="PANTHER" id="PTHR34835:SF90">
    <property type="entry name" value="AMINOTRANSFERASE-LIKE PLANT MOBILE DOMAIN-CONTAINING PROTEIN"/>
    <property type="match status" value="1"/>
</dbReference>
<dbReference type="Gene3D" id="3.40.630.30">
    <property type="match status" value="1"/>
</dbReference>
<reference evidence="4" key="2">
    <citation type="submission" date="2025-08" db="UniProtKB">
        <authorList>
            <consortium name="RefSeq"/>
        </authorList>
    </citation>
    <scope>IDENTIFICATION</scope>
    <source>
        <tissue evidence="4">Leaf</tissue>
    </source>
</reference>
<proteinExistence type="predicted"/>
<feature type="compositionally biased region" description="Acidic residues" evidence="1">
    <location>
        <begin position="269"/>
        <end position="289"/>
    </location>
</feature>
<feature type="domain" description="Pre-nudix hydrolase" evidence="2">
    <location>
        <begin position="900"/>
        <end position="941"/>
    </location>
</feature>
<sequence length="1006" mass="115503">MGKSKKGEEVDAKCSIEDDVPLTTTLLNLRNKKKKEKEITPTIDADLLEDINKEVSETEEEEESELSKQRKALQEQQKMVQALQEKLLQQEKQLDLIEQKKKGGEGQKNSSKDPEKQEETEKKEHEVKVHEEVKEPEKEEAEVKVPEELDEPERKEKKTNLKITLRKKKDGEEAGEEPEKANGKSWKSIPNRKRTRSQLLKEEFSDLIKEVKQELEEAHKKKSLLPAEKISTKKVAPNAKKGNGVTLKKTAALKRGSKVNQIVVREVYKDEEDEEGGEEEGEEVEEESEPLMKKGKNVVEKRATRSKQIVVSDEVMEVVDDEKPNTLVVAKPKPEERKLNLRQTPQLMMRFLRGIASNEPDDIRKQQAIVELGFGSLLHLDIPQNENPFPYELVRNFNSSGRSLHLPKSSLDITVEDVYLVYGIPIGGAPVVEWTDEQDPEVLRVFAEFWAYWKVKSGCPKLKEMVEKLIKDETPVDDNWKRSFLVVAVNTCIKSTTNLSPNFRFLASTVDLEQVRNLNWCQYAYTSLLGAAMYWNVDRSRWFAGPLPFLMVCYFDRVQIMEEYPPRIFPLITCWTRDMISSRVRNDNATGFGHGLILDRIQGPPELQLYREEMELLKQQKALSEQPPPLLLQHTQQQQQQHDEQPPQQPLQQPQQQHQHQEPNWSTNDVPREHQGAPVTQLGDDKDLPEQQADPSEKAKVPSTIEEFHAEFTKTTTELSSVMNKFNDLLSLSRKFFDTTIDVKKSLPFNMAKMWSTCSGTEIPVTFEKGNSTEERQEGRNTEEIGSILSQDKEFFSSNYFTILFEEAVRKATEGNERKEIEESEDVPFDLPPFLTPPIMPSQPNVFVDLTLKLRMVSDSNPPPQAHDFEEEMRLEAILSFLEWVRHRSTDSIFDVDTGNGKKGVWIKLPIELANLVETVVMEGFWYHLAEPSYLMLVYWIPETINTLPANATHRVGVGPIVLTEKRERILLSCKSVLLPNYSVLILLIELDQPVFVDACSTGKEW</sequence>
<feature type="compositionally biased region" description="Basic and acidic residues" evidence="1">
    <location>
        <begin position="95"/>
        <end position="159"/>
    </location>
</feature>
<evidence type="ECO:0000259" key="2">
    <source>
        <dbReference type="Pfam" id="PF18290"/>
    </source>
</evidence>
<feature type="compositionally biased region" description="Basic and acidic residues" evidence="1">
    <location>
        <begin position="683"/>
        <end position="705"/>
    </location>
</feature>
<feature type="region of interest" description="Disordered" evidence="1">
    <location>
        <begin position="633"/>
        <end position="705"/>
    </location>
</feature>
<evidence type="ECO:0000313" key="4">
    <source>
        <dbReference type="RefSeq" id="XP_056685839.1"/>
    </source>
</evidence>
<organism evidence="3 4">
    <name type="scientific">Spinacia oleracea</name>
    <name type="common">Spinach</name>
    <dbReference type="NCBI Taxonomy" id="3562"/>
    <lineage>
        <taxon>Eukaryota</taxon>
        <taxon>Viridiplantae</taxon>
        <taxon>Streptophyta</taxon>
        <taxon>Embryophyta</taxon>
        <taxon>Tracheophyta</taxon>
        <taxon>Spermatophyta</taxon>
        <taxon>Magnoliopsida</taxon>
        <taxon>eudicotyledons</taxon>
        <taxon>Gunneridae</taxon>
        <taxon>Pentapetalae</taxon>
        <taxon>Caryophyllales</taxon>
        <taxon>Chenopodiaceae</taxon>
        <taxon>Chenopodioideae</taxon>
        <taxon>Anserineae</taxon>
        <taxon>Spinacia</taxon>
    </lineage>
</organism>
<feature type="region of interest" description="Disordered" evidence="1">
    <location>
        <begin position="269"/>
        <end position="299"/>
    </location>
</feature>
<dbReference type="Proteomes" id="UP000813463">
    <property type="component" value="Chromosome 5"/>
</dbReference>
<reference evidence="3" key="1">
    <citation type="journal article" date="2021" name="Nat. Commun.">
        <title>Genomic analyses provide insights into spinach domestication and the genetic basis of agronomic traits.</title>
        <authorList>
            <person name="Cai X."/>
            <person name="Sun X."/>
            <person name="Xu C."/>
            <person name="Sun H."/>
            <person name="Wang X."/>
            <person name="Ge C."/>
            <person name="Zhang Z."/>
            <person name="Wang Q."/>
            <person name="Fei Z."/>
            <person name="Jiao C."/>
            <person name="Wang Q."/>
        </authorList>
    </citation>
    <scope>NUCLEOTIDE SEQUENCE [LARGE SCALE GENOMIC DNA]</scope>
    <source>
        <strain evidence="3">cv. Varoflay</strain>
    </source>
</reference>
<keyword evidence="3" id="KW-1185">Reference proteome</keyword>
<dbReference type="RefSeq" id="XP_056685839.1">
    <property type="nucleotide sequence ID" value="XM_056829861.1"/>
</dbReference>
<dbReference type="GeneID" id="110792101"/>
<protein>
    <recommendedName>
        <fullName evidence="2">Pre-nudix hydrolase domain-containing protein</fullName>
    </recommendedName>
</protein>
<feature type="compositionally biased region" description="Basic and acidic residues" evidence="1">
    <location>
        <begin position="169"/>
        <end position="182"/>
    </location>
</feature>
<dbReference type="PANTHER" id="PTHR34835">
    <property type="entry name" value="OS07G0283600 PROTEIN-RELATED"/>
    <property type="match status" value="1"/>
</dbReference>
<accession>A0ABM3QR53</accession>
<gene>
    <name evidence="4" type="primary">LOC110792101</name>
</gene>
<dbReference type="InterPro" id="IPR040618">
    <property type="entry name" value="Pre-Nudix"/>
</dbReference>
<dbReference type="Pfam" id="PF18290">
    <property type="entry name" value="Nudix_hydro"/>
    <property type="match status" value="1"/>
</dbReference>
<evidence type="ECO:0000313" key="3">
    <source>
        <dbReference type="Proteomes" id="UP000813463"/>
    </source>
</evidence>
<name>A0ABM3QR53_SPIOL</name>
<feature type="region of interest" description="Disordered" evidence="1">
    <location>
        <begin position="95"/>
        <end position="196"/>
    </location>
</feature>